<dbReference type="EMBL" id="CP002580">
    <property type="protein sequence ID" value="AJK48085.1"/>
    <property type="molecule type" value="Genomic_DNA"/>
</dbReference>
<feature type="domain" description="FAD-dependent urate hydroxylase HpyO/Asp monooxygenase CreE-like FAD/NAD(P)-binding" evidence="2">
    <location>
        <begin position="7"/>
        <end position="182"/>
    </location>
</feature>
<dbReference type="Proteomes" id="UP000031838">
    <property type="component" value="Chromosome 1"/>
</dbReference>
<dbReference type="PANTHER" id="PTHR40254">
    <property type="entry name" value="BLR0577 PROTEIN"/>
    <property type="match status" value="1"/>
</dbReference>
<sequence length="639" mass="70169">MKQIQIAIVGMGPRGLTILERLLEHAGRLSERVSLQIEVFDCGEGGQGVHRSDQPDHLLINTVASQVTMFAPTSVAGGDDDLSLVQWAHASGYRRVADRFVRNPPDDAGVAITQADHLPRSLLGEYLSGVYQRVVAGLPDNIQVTHRRMQVVDLVERDGRFDVVTEGGDARSVDYVFLTTGHGRRKPTEEDRRFSAFVERHLGHNPRLGYFASPYPVETLDAIWPAATVAVQGFGLTAHDVISSLTLGRGGRYVEEDGRLRYLRSGLEPHIVLFSRNCLPFAARGVNQKGIAGRHRARFFTKDAVEAKRRAALLATGDSRIDFRSEVVPLAIKEMAYAYRTAREGREIDVDGFEPTPDELRAIDAILWPLKGQRFDSFSAFREFFDKLLRDDLDEAFKGNLSSPVKAATDVLRDTREALRVAVEYGGLTPDSHRYFVEDFNATTNRVSFGPPKQRNVEFLALQEAGLIDIAGGPGARVVADDAHASFRIEAAYANHTEHTFADALVIARLDAYSPLTDASRLTANLVKRGLVRPYLNGDYHPGGIEIDAALHPVGASGEVRRNLWAIGFLVEGPHFYTHALPRPQITSRQTLDAERCVIELLDAIAALTRDDDPHGPAGKSDRAPSAADGPATTLPAIA</sequence>
<dbReference type="InterPro" id="IPR038732">
    <property type="entry name" value="HpyO/CreE_NAD-binding"/>
</dbReference>
<reference evidence="4" key="1">
    <citation type="submission" date="2011-03" db="EMBL/GenBank/DDBJ databases">
        <authorList>
            <person name="Voget S."/>
            <person name="Streit W.R."/>
            <person name="Jaeger K.E."/>
            <person name="Daniel R."/>
        </authorList>
    </citation>
    <scope>NUCLEOTIDE SEQUENCE [LARGE SCALE GENOMIC DNA]</scope>
    <source>
        <strain evidence="4">PG1</strain>
    </source>
</reference>
<dbReference type="HOGENOM" id="CLU_016297_0_0_4"/>
<evidence type="ECO:0000256" key="1">
    <source>
        <dbReference type="SAM" id="MobiDB-lite"/>
    </source>
</evidence>
<feature type="compositionally biased region" description="Basic and acidic residues" evidence="1">
    <location>
        <begin position="610"/>
        <end position="623"/>
    </location>
</feature>
<dbReference type="Pfam" id="PF13454">
    <property type="entry name" value="NAD_binding_9"/>
    <property type="match status" value="1"/>
</dbReference>
<dbReference type="SUPFAM" id="SSF51905">
    <property type="entry name" value="FAD/NAD(P)-binding domain"/>
    <property type="match status" value="1"/>
</dbReference>
<dbReference type="AlphaFoldDB" id="A0A0B6S436"/>
<evidence type="ECO:0000259" key="2">
    <source>
        <dbReference type="Pfam" id="PF13454"/>
    </source>
</evidence>
<evidence type="ECO:0000313" key="3">
    <source>
        <dbReference type="EMBL" id="AJK48085.1"/>
    </source>
</evidence>
<dbReference type="KEGG" id="bgp:BGL_1c36130"/>
<protein>
    <recommendedName>
        <fullName evidence="2">FAD-dependent urate hydroxylase HpyO/Asp monooxygenase CreE-like FAD/NAD(P)-binding domain-containing protein</fullName>
    </recommendedName>
</protein>
<name>A0A0B6S436_BURPL</name>
<dbReference type="PANTHER" id="PTHR40254:SF1">
    <property type="entry name" value="BLR0577 PROTEIN"/>
    <property type="match status" value="1"/>
</dbReference>
<proteinExistence type="predicted"/>
<dbReference type="InterPro" id="IPR036188">
    <property type="entry name" value="FAD/NAD-bd_sf"/>
</dbReference>
<dbReference type="InterPro" id="IPR052189">
    <property type="entry name" value="L-asp_N-monooxygenase_NS-form"/>
</dbReference>
<accession>A0A0B6S436</accession>
<keyword evidence="4" id="KW-1185">Reference proteome</keyword>
<reference evidence="3 4" key="2">
    <citation type="journal article" date="2016" name="Appl. Microbiol. Biotechnol.">
        <title>Mutations improving production and secretion of extracellular lipase by Burkholderia glumae PG1.</title>
        <authorList>
            <person name="Knapp A."/>
            <person name="Voget S."/>
            <person name="Gao R."/>
            <person name="Zaburannyi N."/>
            <person name="Krysciak D."/>
            <person name="Breuer M."/>
            <person name="Hauer B."/>
            <person name="Streit W.R."/>
            <person name="Muller R."/>
            <person name="Daniel R."/>
            <person name="Jaeger K.E."/>
        </authorList>
    </citation>
    <scope>NUCLEOTIDE SEQUENCE [LARGE SCALE GENOMIC DNA]</scope>
    <source>
        <strain evidence="3 4">PG1</strain>
    </source>
</reference>
<evidence type="ECO:0000313" key="4">
    <source>
        <dbReference type="Proteomes" id="UP000031838"/>
    </source>
</evidence>
<gene>
    <name evidence="3" type="ORF">BGL_1c36130</name>
</gene>
<organism evidence="3 4">
    <name type="scientific">Burkholderia plantarii</name>
    <dbReference type="NCBI Taxonomy" id="41899"/>
    <lineage>
        <taxon>Bacteria</taxon>
        <taxon>Pseudomonadati</taxon>
        <taxon>Pseudomonadota</taxon>
        <taxon>Betaproteobacteria</taxon>
        <taxon>Burkholderiales</taxon>
        <taxon>Burkholderiaceae</taxon>
        <taxon>Burkholderia</taxon>
    </lineage>
</organism>
<feature type="region of interest" description="Disordered" evidence="1">
    <location>
        <begin position="610"/>
        <end position="639"/>
    </location>
</feature>